<dbReference type="GO" id="GO:0005506">
    <property type="term" value="F:iron ion binding"/>
    <property type="evidence" value="ECO:0007669"/>
    <property type="project" value="InterPro"/>
</dbReference>
<dbReference type="InterPro" id="IPR002401">
    <property type="entry name" value="Cyt_P450_E_grp-I"/>
</dbReference>
<dbReference type="GO" id="GO:0004497">
    <property type="term" value="F:monooxygenase activity"/>
    <property type="evidence" value="ECO:0007669"/>
    <property type="project" value="InterPro"/>
</dbReference>
<dbReference type="PANTHER" id="PTHR47951:SF10">
    <property type="entry name" value="CYTOCHROME P450, FAMILY 706, SUBFAMILY A, POLYPEPTIDE 3-RELATED"/>
    <property type="match status" value="1"/>
</dbReference>
<comment type="cofactor">
    <cofactor evidence="1">
        <name>heme</name>
        <dbReference type="ChEBI" id="CHEBI:30413"/>
    </cofactor>
</comment>
<dbReference type="GO" id="GO:0020037">
    <property type="term" value="F:heme binding"/>
    <property type="evidence" value="ECO:0007669"/>
    <property type="project" value="InterPro"/>
</dbReference>
<evidence type="ECO:0000313" key="3">
    <source>
        <dbReference type="EMBL" id="CAE6134722.1"/>
    </source>
</evidence>
<keyword evidence="1" id="KW-0408">Iron</keyword>
<dbReference type="SUPFAM" id="SSF48264">
    <property type="entry name" value="Cytochrome P450"/>
    <property type="match status" value="2"/>
</dbReference>
<keyword evidence="1" id="KW-0349">Heme</keyword>
<dbReference type="InterPro" id="IPR017972">
    <property type="entry name" value="Cyt_P450_CS"/>
</dbReference>
<keyword evidence="2" id="KW-0812">Transmembrane</keyword>
<dbReference type="Pfam" id="PF00067">
    <property type="entry name" value="p450"/>
    <property type="match status" value="2"/>
</dbReference>
<dbReference type="PRINTS" id="PR00463">
    <property type="entry name" value="EP450I"/>
</dbReference>
<organism evidence="3 4">
    <name type="scientific">Arabidopsis arenosa</name>
    <name type="common">Sand rock-cress</name>
    <name type="synonym">Cardaminopsis arenosa</name>
    <dbReference type="NCBI Taxonomy" id="38785"/>
    <lineage>
        <taxon>Eukaryota</taxon>
        <taxon>Viridiplantae</taxon>
        <taxon>Streptophyta</taxon>
        <taxon>Embryophyta</taxon>
        <taxon>Tracheophyta</taxon>
        <taxon>Spermatophyta</taxon>
        <taxon>Magnoliopsida</taxon>
        <taxon>eudicotyledons</taxon>
        <taxon>Gunneridae</taxon>
        <taxon>Pentapetalae</taxon>
        <taxon>rosids</taxon>
        <taxon>malvids</taxon>
        <taxon>Brassicales</taxon>
        <taxon>Brassicaceae</taxon>
        <taxon>Camelineae</taxon>
        <taxon>Arabidopsis</taxon>
    </lineage>
</organism>
<dbReference type="PRINTS" id="PR00385">
    <property type="entry name" value="P450"/>
</dbReference>
<feature type="transmembrane region" description="Helical" evidence="2">
    <location>
        <begin position="20"/>
        <end position="37"/>
    </location>
</feature>
<sequence>MRELFSFFTIQSLSDHFDYVIAAIVGSSIFLYIWLYAKSKRWFPSLPPGPRGLPIVGNLPFLHPELHTYFHKLAQKHGPVLKLWLGAKLTIVITSSEATREILRTNDVIFANHDIPAVGPISTYGGIDIVWSPYGPNWRMLRKICMTKLLSNATLDSTAFNSLRCRETRKTVRYLADRARTGSSVNLGGQIFVTIMNVVTQMLWGATVADGEERESVGAEFLELVSETIDIAGKPNVSDFFPVLSRFDLQGLVKRSRGLAQRMDRMFDRIINQRVKMDKGSERNGEDFLQVLLNIKDEDEKTPLSMNLVKALVLDMVLGGTDTCLNTIEFAMAEVINKPEIMKRAQQELDKVVGKNNIVEESHITKLPYILAIMKETLRLYPTLPLLVPRRPSETRVIGGYTIPKDSKVFINVWAIHRNPNVWENPLEFNPDRFLDKSYDFSGNDYSYFPFGSGRRICPGIAMADRVVLYNLATFLHYFDWKIGEGEKVKLDVKFGVVLKLKNPLVATPVLRWFPPLPPGPRGLPIVGNLPFLHPELHTYFHKLAQKHGPVLKLWLGAKLTIVITSSEATREILRTNDVIFANHDIPVVGPISTYGGIDIVWSPYRPEWRMLRKICINRLLSNANLDSNAFNSLRCRETRKTVRYLADQARTGSSVNLEEQIFVTILNVVTQMLWGATVADGEERESVGAEFLELVREIIDIAGKPNVSDFFPVLSRFDLQGLVKRSRGPAQRMDRMFDRIINQRVQMDKGSERNGEDFLQVLLKVKDEDEKTPLSMNHVKALLLDMVLGGTDTCLNTIEFAMAEVINKPEIMKRAQQELDKVVGKNNIVEESHITKLPYILSIMKETLRLHPTLPLLIPRRPSETTVIGGYTIPKDSKVFINVWAIHRNPNVWENPLEFNPDRFLDKSYDFSGNDYRYFPFGSGRRICTGMAMADRIVLYNLATFLHSFDWKIVEGEKVKLEEKFGIVLKLKNPLVATPVLSCTM</sequence>
<keyword evidence="2" id="KW-1133">Transmembrane helix</keyword>
<accession>A0A8S2ARF0</accession>
<evidence type="ECO:0000313" key="4">
    <source>
        <dbReference type="Proteomes" id="UP000682877"/>
    </source>
</evidence>
<evidence type="ECO:0000256" key="1">
    <source>
        <dbReference type="PIRSR" id="PIRSR602401-1"/>
    </source>
</evidence>
<dbReference type="Proteomes" id="UP000682877">
    <property type="component" value="Chromosome 6"/>
</dbReference>
<keyword evidence="2" id="KW-0472">Membrane</keyword>
<protein>
    <recommendedName>
        <fullName evidence="5">Cytochrome P450</fullName>
    </recommendedName>
</protein>
<proteinExistence type="predicted"/>
<dbReference type="EMBL" id="LR999456">
    <property type="protein sequence ID" value="CAE6134722.1"/>
    <property type="molecule type" value="Genomic_DNA"/>
</dbReference>
<dbReference type="InterPro" id="IPR036396">
    <property type="entry name" value="Cyt_P450_sf"/>
</dbReference>
<dbReference type="AlphaFoldDB" id="A0A8S2ARF0"/>
<dbReference type="GO" id="GO:0016705">
    <property type="term" value="F:oxidoreductase activity, acting on paired donors, with incorporation or reduction of molecular oxygen"/>
    <property type="evidence" value="ECO:0007669"/>
    <property type="project" value="InterPro"/>
</dbReference>
<dbReference type="PROSITE" id="PS00086">
    <property type="entry name" value="CYTOCHROME_P450"/>
    <property type="match status" value="1"/>
</dbReference>
<keyword evidence="4" id="KW-1185">Reference proteome</keyword>
<dbReference type="Gene3D" id="1.10.630.10">
    <property type="entry name" value="Cytochrome P450"/>
    <property type="match status" value="2"/>
</dbReference>
<evidence type="ECO:0000256" key="2">
    <source>
        <dbReference type="SAM" id="Phobius"/>
    </source>
</evidence>
<dbReference type="FunFam" id="1.10.630.10:FF:000067">
    <property type="entry name" value="Cytochrome P450 - like protein"/>
    <property type="match status" value="2"/>
</dbReference>
<keyword evidence="1" id="KW-0479">Metal-binding</keyword>
<dbReference type="CDD" id="cd11073">
    <property type="entry name" value="CYP76-like"/>
    <property type="match status" value="2"/>
</dbReference>
<feature type="binding site" description="axial binding residue" evidence="1">
    <location>
        <position position="458"/>
    </location>
    <ligand>
        <name>heme</name>
        <dbReference type="ChEBI" id="CHEBI:30413"/>
    </ligand>
    <ligandPart>
        <name>Fe</name>
        <dbReference type="ChEBI" id="CHEBI:18248"/>
    </ligandPart>
</feature>
<reference evidence="3" key="1">
    <citation type="submission" date="2021-01" db="EMBL/GenBank/DDBJ databases">
        <authorList>
            <person name="Bezrukov I."/>
        </authorList>
    </citation>
    <scope>NUCLEOTIDE SEQUENCE</scope>
</reference>
<name>A0A8S2ARF0_ARAAE</name>
<dbReference type="PANTHER" id="PTHR47951">
    <property type="entry name" value="OS08G0547900 PROTEIN"/>
    <property type="match status" value="1"/>
</dbReference>
<evidence type="ECO:0008006" key="5">
    <source>
        <dbReference type="Google" id="ProtNLM"/>
    </source>
</evidence>
<gene>
    <name evidence="3" type="ORF">AARE701A_LOCUS16776</name>
</gene>
<dbReference type="InterPro" id="IPR001128">
    <property type="entry name" value="Cyt_P450"/>
</dbReference>